<dbReference type="STRING" id="145388.A0A0D2MBB9"/>
<dbReference type="KEGG" id="mng:MNEG_15332"/>
<evidence type="ECO:0000313" key="4">
    <source>
        <dbReference type="Proteomes" id="UP000054498"/>
    </source>
</evidence>
<dbReference type="InterPro" id="IPR011333">
    <property type="entry name" value="SKP1/BTB/POZ_sf"/>
</dbReference>
<dbReference type="PROSITE" id="PS50097">
    <property type="entry name" value="BTB"/>
    <property type="match status" value="1"/>
</dbReference>
<sequence length="103" mass="10800">MQVRAPLHGDVLPGHAIVLSTSSSWMRRQIESWDAADGQHPSITLRVRPGQEAAARRLVRFIYEGPASMPGAGAAAGGGASGQATQALLVDMLALSHAYKVPT</sequence>
<dbReference type="EMBL" id="KK105450">
    <property type="protein sequence ID" value="KIY92630.1"/>
    <property type="molecule type" value="Genomic_DNA"/>
</dbReference>
<dbReference type="AlphaFoldDB" id="A0A0D2MBB9"/>
<dbReference type="GeneID" id="25732983"/>
<evidence type="ECO:0000259" key="2">
    <source>
        <dbReference type="PROSITE" id="PS50097"/>
    </source>
</evidence>
<dbReference type="RefSeq" id="XP_013891650.1">
    <property type="nucleotide sequence ID" value="XM_014036196.1"/>
</dbReference>
<evidence type="ECO:0000313" key="3">
    <source>
        <dbReference type="EMBL" id="KIY92630.1"/>
    </source>
</evidence>
<accession>A0A0D2MBB9</accession>
<dbReference type="Proteomes" id="UP000054498">
    <property type="component" value="Unassembled WGS sequence"/>
</dbReference>
<dbReference type="OrthoDB" id="548959at2759"/>
<evidence type="ECO:0000256" key="1">
    <source>
        <dbReference type="ARBA" id="ARBA00004906"/>
    </source>
</evidence>
<proteinExistence type="predicted"/>
<keyword evidence="4" id="KW-1185">Reference proteome</keyword>
<comment type="pathway">
    <text evidence="1">Protein modification; protein ubiquitination.</text>
</comment>
<gene>
    <name evidence="3" type="ORF">MNEG_15332</name>
</gene>
<protein>
    <recommendedName>
        <fullName evidence="2">BTB domain-containing protein</fullName>
    </recommendedName>
</protein>
<dbReference type="Gene3D" id="3.30.710.10">
    <property type="entry name" value="Potassium Channel Kv1.1, Chain A"/>
    <property type="match status" value="1"/>
</dbReference>
<dbReference type="InterPro" id="IPR000210">
    <property type="entry name" value="BTB/POZ_dom"/>
</dbReference>
<name>A0A0D2MBB9_9CHLO</name>
<feature type="domain" description="BTB" evidence="2">
    <location>
        <begin position="1"/>
        <end position="71"/>
    </location>
</feature>
<organism evidence="3 4">
    <name type="scientific">Monoraphidium neglectum</name>
    <dbReference type="NCBI Taxonomy" id="145388"/>
    <lineage>
        <taxon>Eukaryota</taxon>
        <taxon>Viridiplantae</taxon>
        <taxon>Chlorophyta</taxon>
        <taxon>core chlorophytes</taxon>
        <taxon>Chlorophyceae</taxon>
        <taxon>CS clade</taxon>
        <taxon>Sphaeropleales</taxon>
        <taxon>Selenastraceae</taxon>
        <taxon>Monoraphidium</taxon>
    </lineage>
</organism>
<reference evidence="3 4" key="1">
    <citation type="journal article" date="2013" name="BMC Genomics">
        <title>Reconstruction of the lipid metabolism for the microalga Monoraphidium neglectum from its genome sequence reveals characteristics suitable for biofuel production.</title>
        <authorList>
            <person name="Bogen C."/>
            <person name="Al-Dilaimi A."/>
            <person name="Albersmeier A."/>
            <person name="Wichmann J."/>
            <person name="Grundmann M."/>
            <person name="Rupp O."/>
            <person name="Lauersen K.J."/>
            <person name="Blifernez-Klassen O."/>
            <person name="Kalinowski J."/>
            <person name="Goesmann A."/>
            <person name="Mussgnug J.H."/>
            <person name="Kruse O."/>
        </authorList>
    </citation>
    <scope>NUCLEOTIDE SEQUENCE [LARGE SCALE GENOMIC DNA]</scope>
    <source>
        <strain evidence="3 4">SAG 48.87</strain>
    </source>
</reference>